<proteinExistence type="predicted"/>
<organism evidence="5">
    <name type="scientific">Gongylonema pulchrum</name>
    <dbReference type="NCBI Taxonomy" id="637853"/>
    <lineage>
        <taxon>Eukaryota</taxon>
        <taxon>Metazoa</taxon>
        <taxon>Ecdysozoa</taxon>
        <taxon>Nematoda</taxon>
        <taxon>Chromadorea</taxon>
        <taxon>Rhabditida</taxon>
        <taxon>Spirurina</taxon>
        <taxon>Spiruromorpha</taxon>
        <taxon>Spiruroidea</taxon>
        <taxon>Gongylonematidae</taxon>
        <taxon>Gongylonema</taxon>
    </lineage>
</organism>
<reference evidence="3 4" key="2">
    <citation type="submission" date="2018-11" db="EMBL/GenBank/DDBJ databases">
        <authorList>
            <consortium name="Pathogen Informatics"/>
        </authorList>
    </citation>
    <scope>NUCLEOTIDE SEQUENCE [LARGE SCALE GENOMIC DNA]</scope>
</reference>
<evidence type="ECO:0000313" key="5">
    <source>
        <dbReference type="WBParaSite" id="GPUH_0002280901-mRNA-1"/>
    </source>
</evidence>
<keyword evidence="4" id="KW-1185">Reference proteome</keyword>
<evidence type="ECO:0000313" key="4">
    <source>
        <dbReference type="Proteomes" id="UP000271098"/>
    </source>
</evidence>
<protein>
    <submittedName>
        <fullName evidence="5">Myosin_tail_1 domain-containing protein</fullName>
    </submittedName>
</protein>
<evidence type="ECO:0000259" key="2">
    <source>
        <dbReference type="Pfam" id="PF24627"/>
    </source>
</evidence>
<dbReference type="AlphaFoldDB" id="A0A183EP91"/>
<dbReference type="WBParaSite" id="GPUH_0002280901-mRNA-1">
    <property type="protein sequence ID" value="GPUH_0002280901-mRNA-1"/>
    <property type="gene ID" value="GPUH_0002280901"/>
</dbReference>
<feature type="domain" description="PUMA/OVT1 coiled-coil region" evidence="2">
    <location>
        <begin position="7"/>
        <end position="66"/>
    </location>
</feature>
<dbReference type="EMBL" id="UYRT01095958">
    <property type="protein sequence ID" value="VDN40536.1"/>
    <property type="molecule type" value="Genomic_DNA"/>
</dbReference>
<dbReference type="OrthoDB" id="10550416at2759"/>
<evidence type="ECO:0000313" key="3">
    <source>
        <dbReference type="EMBL" id="VDN40536.1"/>
    </source>
</evidence>
<reference evidence="5" key="1">
    <citation type="submission" date="2016-06" db="UniProtKB">
        <authorList>
            <consortium name="WormBaseParasite"/>
        </authorList>
    </citation>
    <scope>IDENTIFICATION</scope>
</reference>
<name>A0A183EP91_9BILA</name>
<dbReference type="SUPFAM" id="SSF90257">
    <property type="entry name" value="Myosin rod fragments"/>
    <property type="match status" value="1"/>
</dbReference>
<sequence>MRQIILAEISELTTKCNSLDETRRRFEKQIAEANREITHWQKELEDANRTVKHLEDRLANAEQEKAAVDSVRRHLEDEIRKMREQFNNTLVDVERRAAEDVDEHVRTIEDENKRRYNDY</sequence>
<gene>
    <name evidence="3" type="ORF">GPUH_LOCUS22781</name>
</gene>
<dbReference type="Proteomes" id="UP000271098">
    <property type="component" value="Unassembled WGS sequence"/>
</dbReference>
<accession>A0A183EP91</accession>
<evidence type="ECO:0000256" key="1">
    <source>
        <dbReference type="SAM" id="Coils"/>
    </source>
</evidence>
<dbReference type="Pfam" id="PF24627">
    <property type="entry name" value="PUMA_CC"/>
    <property type="match status" value="1"/>
</dbReference>
<keyword evidence="1" id="KW-0175">Coiled coil</keyword>
<feature type="coiled-coil region" evidence="1">
    <location>
        <begin position="9"/>
        <end position="92"/>
    </location>
</feature>
<dbReference type="Gene3D" id="1.20.5.340">
    <property type="match status" value="1"/>
</dbReference>
<dbReference type="InterPro" id="IPR057531">
    <property type="entry name" value="PUMA/OVT1_CC"/>
</dbReference>